<evidence type="ECO:0000256" key="1">
    <source>
        <dbReference type="ARBA" id="ARBA00006298"/>
    </source>
</evidence>
<dbReference type="OMA" id="WKRREHQ"/>
<evidence type="ECO:0000313" key="4">
    <source>
        <dbReference type="Proteomes" id="UP000092993"/>
    </source>
</evidence>
<dbReference type="PANTHER" id="PTHR22767">
    <property type="entry name" value="N-TERMINAL ACETYLTRANSFERASE-RELATED"/>
    <property type="match status" value="1"/>
</dbReference>
<organism evidence="3 4">
    <name type="scientific">Grifola frondosa</name>
    <name type="common">Maitake</name>
    <name type="synonym">Polyporus frondosus</name>
    <dbReference type="NCBI Taxonomy" id="5627"/>
    <lineage>
        <taxon>Eukaryota</taxon>
        <taxon>Fungi</taxon>
        <taxon>Dikarya</taxon>
        <taxon>Basidiomycota</taxon>
        <taxon>Agaricomycotina</taxon>
        <taxon>Agaricomycetes</taxon>
        <taxon>Polyporales</taxon>
        <taxon>Grifolaceae</taxon>
        <taxon>Grifola</taxon>
    </lineage>
</organism>
<dbReference type="STRING" id="5627.A0A1C7MFZ4"/>
<dbReference type="GO" id="GO:0016740">
    <property type="term" value="F:transferase activity"/>
    <property type="evidence" value="ECO:0007669"/>
    <property type="project" value="UniProtKB-KW"/>
</dbReference>
<dbReference type="OrthoDB" id="1874341at2759"/>
<evidence type="ECO:0000256" key="2">
    <source>
        <dbReference type="SAM" id="MobiDB-lite"/>
    </source>
</evidence>
<reference evidence="3 4" key="1">
    <citation type="submission" date="2016-03" db="EMBL/GenBank/DDBJ databases">
        <title>Whole genome sequencing of Grifola frondosa 9006-11.</title>
        <authorList>
            <person name="Min B."/>
            <person name="Park H."/>
            <person name="Kim J.-G."/>
            <person name="Cho H."/>
            <person name="Oh Y.-L."/>
            <person name="Kong W.-S."/>
            <person name="Choi I.-G."/>
        </authorList>
    </citation>
    <scope>NUCLEOTIDE SEQUENCE [LARGE SCALE GENOMIC DNA]</scope>
    <source>
        <strain evidence="3 4">9006-11</strain>
    </source>
</reference>
<keyword evidence="4" id="KW-1185">Reference proteome</keyword>
<comment type="caution">
    <text evidence="3">The sequence shown here is derived from an EMBL/GenBank/DDBJ whole genome shotgun (WGS) entry which is preliminary data.</text>
</comment>
<dbReference type="InterPro" id="IPR019183">
    <property type="entry name" value="NAA25_NatB_aux_su"/>
</dbReference>
<dbReference type="PANTHER" id="PTHR22767:SF3">
    <property type="entry name" value="N-ALPHA-ACETYLTRANSFERASE 25, NATB AUXILIARY SUBUNIT"/>
    <property type="match status" value="1"/>
</dbReference>
<dbReference type="GO" id="GO:0031416">
    <property type="term" value="C:NatB complex"/>
    <property type="evidence" value="ECO:0007669"/>
    <property type="project" value="TreeGrafter"/>
</dbReference>
<dbReference type="SUPFAM" id="SSF48452">
    <property type="entry name" value="TPR-like"/>
    <property type="match status" value="1"/>
</dbReference>
<dbReference type="InterPro" id="IPR011990">
    <property type="entry name" value="TPR-like_helical_dom_sf"/>
</dbReference>
<gene>
    <name evidence="3" type="primary">NAA25</name>
    <name evidence="3" type="ORF">A0H81_04309</name>
</gene>
<sequence length="938" mass="106116">MDRQIRPIYEALDTGSNKSAILACNKLLKKQPKNTLIKALKALALVRSQKVEESLILCDEVLASKPIDDSTLSAMMHVLRGLGRHTDMVVMYEDAYKSNPTNEELGSQTFFANVRIGNWKAAQQIATKMHKQFQEDHYLYWSVMSAILQANESTTPAALRTVLFKLAHRLVTSSPTPSYYTADRFYLHLVVLQELQLYDEAHQLLESEPGKAVCAGSLACDEVRREIWKLKGLLKEEGARAQERIAEAKDRNWLEFLAVLDATFSDVTSPSSDTEAAKASSAEHITKTREFLGKVVDQDGLKDRSGHLARLELEKRARQHGLATDPAAMTGLLESYFWQFGDKLCCYEDLLPYVQLDGDDFAKWTSLLEEQASSFPSVYHLFRYLNAQKLLRYNLTEAELTPERELARAVQYVRSYLEGLRFGEGFAVHELQPADDLAILAGQAFVNLWKMTGKEAYLYNAAAVLEYASTRSKRSYQIRLHLVRIYRLLGAPSLALEHYRTINVKQVQHDTLSHFILSRASTFSLSSTGDLTYSSECLESSQVYLTNSQETAEFIVRAFSSEKYTQIPDFIAFEDRLDNSLQRDLIKMEHVRMRAAHEPINNDLIDMELIELKFIFDRFHHDNRDFDILANYQPRSTRSFNEQTLLFEKSPGQGWLWMFLKIYIRAFQLASDLDDTVEDKLLIGDRPKPSSDPENKLPLKERLAKRKQEELDELTSDELSLLDYATALSDWLSPYHDYTRPPPSAVLAEAAKQTELKTGHPLKGLELPPDALTNGHSKKEEDPPAVTEPPEVVTKYFEATLKRFNEVVEGKRLLHEILHIAALAQEAMILLTVETIRFKPAPIVKINKFGALVQSFKDIRVKGAAVLNEILSTLTKIAELEGTAEGRKAFVDACQPVVDGPGLDHDFVLGIARKVTDARKQILEGVGKGVARICKNHA</sequence>
<protein>
    <submittedName>
        <fullName evidence="3">N-alpha-acetyltransferase 25, NatB auxiliary subunit</fullName>
    </submittedName>
</protein>
<dbReference type="Pfam" id="PF09797">
    <property type="entry name" value="NatB_MDM20"/>
    <property type="match status" value="1"/>
</dbReference>
<accession>A0A1C7MFZ4</accession>
<comment type="similarity">
    <text evidence="1">Belongs to the MDM20/NAA25 family.</text>
</comment>
<name>A0A1C7MFZ4_GRIFR</name>
<dbReference type="Gene3D" id="1.25.40.1040">
    <property type="match status" value="1"/>
</dbReference>
<dbReference type="AlphaFoldDB" id="A0A1C7MFZ4"/>
<dbReference type="EMBL" id="LUGG01000004">
    <property type="protein sequence ID" value="OBZ75813.1"/>
    <property type="molecule type" value="Genomic_DNA"/>
</dbReference>
<feature type="region of interest" description="Disordered" evidence="2">
    <location>
        <begin position="758"/>
        <end position="788"/>
    </location>
</feature>
<dbReference type="Proteomes" id="UP000092993">
    <property type="component" value="Unassembled WGS sequence"/>
</dbReference>
<evidence type="ECO:0000313" key="3">
    <source>
        <dbReference type="EMBL" id="OBZ75813.1"/>
    </source>
</evidence>
<proteinExistence type="inferred from homology"/>
<keyword evidence="3" id="KW-0808">Transferase</keyword>